<dbReference type="InterPro" id="IPR039422">
    <property type="entry name" value="MarR/SlyA-like"/>
</dbReference>
<dbReference type="Gene3D" id="1.10.10.10">
    <property type="entry name" value="Winged helix-like DNA-binding domain superfamily/Winged helix DNA-binding domain"/>
    <property type="match status" value="1"/>
</dbReference>
<accession>A0A4S8F2F3</accession>
<feature type="domain" description="HTH marR-type" evidence="1">
    <location>
        <begin position="14"/>
        <end position="145"/>
    </location>
</feature>
<proteinExistence type="predicted"/>
<dbReference type="EMBL" id="STFG01000011">
    <property type="protein sequence ID" value="THU00274.1"/>
    <property type="molecule type" value="Genomic_DNA"/>
</dbReference>
<sequence>MNSLTVSSNAQPLKGCTNFKLHKLARLVGRRYDAQLAQVGLTTAQYALMNHVHYLGPMRPVDLSQAMGLTPSTLTRNVQPLIAQGWLYMQAGADARSRQIGLTEQGLSKRAEAQKSWRKAQQDMNTLLGVEQAAQLHGLLDACTKALTESMADEPVL</sequence>
<dbReference type="InterPro" id="IPR000835">
    <property type="entry name" value="HTH_MarR-typ"/>
</dbReference>
<gene>
    <name evidence="2" type="ORF">E9531_10940</name>
</gene>
<dbReference type="InterPro" id="IPR036388">
    <property type="entry name" value="WH-like_DNA-bd_sf"/>
</dbReference>
<dbReference type="PANTHER" id="PTHR33164:SF105">
    <property type="entry name" value="TRANSCRIPTIONAL REPRESSOR PROTEIN-RELATED"/>
    <property type="match status" value="1"/>
</dbReference>
<name>A0A4S8F2F3_9BURK</name>
<dbReference type="PANTHER" id="PTHR33164">
    <property type="entry name" value="TRANSCRIPTIONAL REGULATOR, MARR FAMILY"/>
    <property type="match status" value="1"/>
</dbReference>
<dbReference type="OrthoDB" id="8964931at2"/>
<reference evidence="2 3" key="1">
    <citation type="journal article" date="2015" name="Antonie Van Leeuwenhoek">
        <title>Lampropedia puyangensis sp. nov., isolated from symptomatic bark of Populus ? euramericana canker and emended description of Lampropedia hyalina (Ehrenberg 1832) Lee et al. 2004.</title>
        <authorList>
            <person name="Li Y."/>
            <person name="Wang T."/>
            <person name="Piao C.G."/>
            <person name="Wang L.F."/>
            <person name="Tian G.Z."/>
            <person name="Zhu T.H."/>
            <person name="Guo M.W."/>
        </authorList>
    </citation>
    <scope>NUCLEOTIDE SEQUENCE [LARGE SCALE GENOMIC DNA]</scope>
    <source>
        <strain evidence="2 3">2-bin</strain>
    </source>
</reference>
<comment type="caution">
    <text evidence="2">The sequence shown here is derived from an EMBL/GenBank/DDBJ whole genome shotgun (WGS) entry which is preliminary data.</text>
</comment>
<keyword evidence="3" id="KW-1185">Reference proteome</keyword>
<dbReference type="PROSITE" id="PS50995">
    <property type="entry name" value="HTH_MARR_2"/>
    <property type="match status" value="1"/>
</dbReference>
<dbReference type="SMART" id="SM00347">
    <property type="entry name" value="HTH_MARR"/>
    <property type="match status" value="1"/>
</dbReference>
<evidence type="ECO:0000313" key="3">
    <source>
        <dbReference type="Proteomes" id="UP000308917"/>
    </source>
</evidence>
<dbReference type="GO" id="GO:0003700">
    <property type="term" value="F:DNA-binding transcription factor activity"/>
    <property type="evidence" value="ECO:0007669"/>
    <property type="project" value="InterPro"/>
</dbReference>
<organism evidence="2 3">
    <name type="scientific">Lampropedia puyangensis</name>
    <dbReference type="NCBI Taxonomy" id="1330072"/>
    <lineage>
        <taxon>Bacteria</taxon>
        <taxon>Pseudomonadati</taxon>
        <taxon>Pseudomonadota</taxon>
        <taxon>Betaproteobacteria</taxon>
        <taxon>Burkholderiales</taxon>
        <taxon>Comamonadaceae</taxon>
        <taxon>Lampropedia</taxon>
    </lineage>
</organism>
<dbReference type="AlphaFoldDB" id="A0A4S8F2F3"/>
<evidence type="ECO:0000313" key="2">
    <source>
        <dbReference type="EMBL" id="THU00274.1"/>
    </source>
</evidence>
<dbReference type="InterPro" id="IPR036390">
    <property type="entry name" value="WH_DNA-bd_sf"/>
</dbReference>
<dbReference type="GO" id="GO:0006950">
    <property type="term" value="P:response to stress"/>
    <property type="evidence" value="ECO:0007669"/>
    <property type="project" value="TreeGrafter"/>
</dbReference>
<dbReference type="RefSeq" id="WP_136573798.1">
    <property type="nucleotide sequence ID" value="NZ_STFG01000011.1"/>
</dbReference>
<dbReference type="SUPFAM" id="SSF46785">
    <property type="entry name" value="Winged helix' DNA-binding domain"/>
    <property type="match status" value="1"/>
</dbReference>
<evidence type="ECO:0000259" key="1">
    <source>
        <dbReference type="PROSITE" id="PS50995"/>
    </source>
</evidence>
<protein>
    <submittedName>
        <fullName evidence="2">Winged helix-turn-helix transcriptional regulator</fullName>
    </submittedName>
</protein>
<dbReference type="Pfam" id="PF12802">
    <property type="entry name" value="MarR_2"/>
    <property type="match status" value="1"/>
</dbReference>
<dbReference type="Proteomes" id="UP000308917">
    <property type="component" value="Unassembled WGS sequence"/>
</dbReference>